<reference evidence="1 2" key="1">
    <citation type="submission" date="2014-05" db="EMBL/GenBank/DDBJ databases">
        <title>De novo Genome Sequence of Spirocheata sp.</title>
        <authorList>
            <person name="Shivani Y."/>
            <person name="Subhash Y."/>
            <person name="Tushar L."/>
            <person name="Sasikala C."/>
            <person name="Ramana C.V."/>
        </authorList>
    </citation>
    <scope>NUCLEOTIDE SEQUENCE [LARGE SCALE GENOMIC DNA]</scope>
    <source>
        <strain evidence="1 2">JC230</strain>
    </source>
</reference>
<gene>
    <name evidence="1" type="ORF">DC28_13205</name>
</gene>
<dbReference type="eggNOG" id="ENOG502Z8A6">
    <property type="taxonomic scope" value="Bacteria"/>
</dbReference>
<name>A0A098QSS5_9SPIO</name>
<organism evidence="1 2">
    <name type="scientific">Spirochaeta lutea</name>
    <dbReference type="NCBI Taxonomy" id="1480694"/>
    <lineage>
        <taxon>Bacteria</taxon>
        <taxon>Pseudomonadati</taxon>
        <taxon>Spirochaetota</taxon>
        <taxon>Spirochaetia</taxon>
        <taxon>Spirochaetales</taxon>
        <taxon>Spirochaetaceae</taxon>
        <taxon>Spirochaeta</taxon>
    </lineage>
</organism>
<dbReference type="OrthoDB" id="383876at2"/>
<dbReference type="AlphaFoldDB" id="A0A098QSS5"/>
<protein>
    <recommendedName>
        <fullName evidence="3">Nucleotidyltransferase domain-containing protein</fullName>
    </recommendedName>
</protein>
<dbReference type="Proteomes" id="UP000029692">
    <property type="component" value="Unassembled WGS sequence"/>
</dbReference>
<evidence type="ECO:0000313" key="1">
    <source>
        <dbReference type="EMBL" id="KGE70900.1"/>
    </source>
</evidence>
<accession>A0A098QSS5</accession>
<comment type="caution">
    <text evidence="1">The sequence shown here is derived from an EMBL/GenBank/DDBJ whole genome shotgun (WGS) entry which is preliminary data.</text>
</comment>
<dbReference type="RefSeq" id="WP_037549431.1">
    <property type="nucleotide sequence ID" value="NZ_JNUP01000071.1"/>
</dbReference>
<dbReference type="Gene3D" id="3.30.460.10">
    <property type="entry name" value="Beta Polymerase, domain 2"/>
    <property type="match status" value="1"/>
</dbReference>
<keyword evidence="2" id="KW-1185">Reference proteome</keyword>
<sequence length="255" mass="28585">MNTVEQLEQRLQDIARVLEAHPEGLALLGLGSVGVETQRLDQWSDLDFFAIVQKGAKARWLGDTAWLSQAHPVSYLFQNTADGFKLLFKDGIFAEMAIFEPQELAAIPFSPGRVIWSRAGFDTACLTPVSTAGTLEKPASREYVLGELITCLYVGLCRYRRGETLSAWRFIQGYCLDRVLELAELTLDPAPVPPDAYNRDRRFESRYPSWTPVLDGLLRGYHAIPQSAVFLVEWADETFGINQAMKARILELAGE</sequence>
<dbReference type="EMBL" id="JNUP01000071">
    <property type="protein sequence ID" value="KGE70900.1"/>
    <property type="molecule type" value="Genomic_DNA"/>
</dbReference>
<evidence type="ECO:0008006" key="3">
    <source>
        <dbReference type="Google" id="ProtNLM"/>
    </source>
</evidence>
<dbReference type="STRING" id="1480694.DC28_13205"/>
<proteinExistence type="predicted"/>
<dbReference type="InterPro" id="IPR043519">
    <property type="entry name" value="NT_sf"/>
</dbReference>
<evidence type="ECO:0000313" key="2">
    <source>
        <dbReference type="Proteomes" id="UP000029692"/>
    </source>
</evidence>